<dbReference type="GO" id="GO:0015629">
    <property type="term" value="C:actin cytoskeleton"/>
    <property type="evidence" value="ECO:0007669"/>
    <property type="project" value="TreeGrafter"/>
</dbReference>
<dbReference type="WBParaSite" id="PSAMB.scaffold80size84254.g1473.t1">
    <property type="protein sequence ID" value="PSAMB.scaffold80size84254.g1473.t1"/>
    <property type="gene ID" value="PSAMB.scaffold80size84254.g1473"/>
</dbReference>
<proteinExistence type="predicted"/>
<evidence type="ECO:0000313" key="3">
    <source>
        <dbReference type="WBParaSite" id="PSAMB.scaffold80size84254.g1473.t1"/>
    </source>
</evidence>
<dbReference type="InterPro" id="IPR050606">
    <property type="entry name" value="Calponin-like"/>
</dbReference>
<dbReference type="Proteomes" id="UP000887566">
    <property type="component" value="Unplaced"/>
</dbReference>
<dbReference type="Pfam" id="PF00307">
    <property type="entry name" value="CH"/>
    <property type="match status" value="1"/>
</dbReference>
<protein>
    <submittedName>
        <fullName evidence="3">Calponin-homology (CH) domain-containing protein</fullName>
    </submittedName>
</protein>
<evidence type="ECO:0000259" key="1">
    <source>
        <dbReference type="PROSITE" id="PS50021"/>
    </source>
</evidence>
<organism evidence="2 3">
    <name type="scientific">Plectus sambesii</name>
    <dbReference type="NCBI Taxonomy" id="2011161"/>
    <lineage>
        <taxon>Eukaryota</taxon>
        <taxon>Metazoa</taxon>
        <taxon>Ecdysozoa</taxon>
        <taxon>Nematoda</taxon>
        <taxon>Chromadorea</taxon>
        <taxon>Plectida</taxon>
        <taxon>Plectina</taxon>
        <taxon>Plectoidea</taxon>
        <taxon>Plectidae</taxon>
        <taxon>Plectus</taxon>
    </lineage>
</organism>
<evidence type="ECO:0000313" key="2">
    <source>
        <dbReference type="Proteomes" id="UP000887566"/>
    </source>
</evidence>
<dbReference type="PROSITE" id="PS50021">
    <property type="entry name" value="CH"/>
    <property type="match status" value="1"/>
</dbReference>
<name>A0A914XFV8_9BILA</name>
<dbReference type="InterPro" id="IPR036872">
    <property type="entry name" value="CH_dom_sf"/>
</dbReference>
<dbReference type="SMART" id="SM00033">
    <property type="entry name" value="CH"/>
    <property type="match status" value="1"/>
</dbReference>
<keyword evidence="2" id="KW-1185">Reference proteome</keyword>
<feature type="domain" description="Calponin-homology (CH)" evidence="1">
    <location>
        <begin position="79"/>
        <end position="203"/>
    </location>
</feature>
<dbReference type="InterPro" id="IPR001715">
    <property type="entry name" value="CH_dom"/>
</dbReference>
<reference evidence="3" key="1">
    <citation type="submission" date="2022-11" db="UniProtKB">
        <authorList>
            <consortium name="WormBaseParasite"/>
        </authorList>
    </citation>
    <scope>IDENTIFICATION</scope>
</reference>
<sequence length="290" mass="31022">MAEIENNTHAVVAENEPTAPAGITTIAVEEPTTPLTTVQATTDLPTTIDLPATTEQPAKPVPAEDPIGWLTPLGRNAVNKVSYEVLNWVNNTAVDEDKRQPTPGAKKQSTSPMKFLGFLQDGSVLANLANKLQPGAIETVHEGEAAKEKANQTANLENFINFLKNNVGLSDNEVFNPADVQEKRKGGFGAVLSTLVKLAGKAQEQFARGGLDVDYLLQIGKQAVQSNFIQTIINFFKKRPANGHQEKKEQDEAIPTPIVNGNENALKEEVNDNKPASAVVDGAGVAVAVQ</sequence>
<dbReference type="PANTHER" id="PTHR47385:SF14">
    <property type="entry name" value="TRANSGELIN"/>
    <property type="match status" value="1"/>
</dbReference>
<dbReference type="GO" id="GO:0051015">
    <property type="term" value="F:actin filament binding"/>
    <property type="evidence" value="ECO:0007669"/>
    <property type="project" value="TreeGrafter"/>
</dbReference>
<dbReference type="Gene3D" id="1.10.418.10">
    <property type="entry name" value="Calponin-like domain"/>
    <property type="match status" value="1"/>
</dbReference>
<dbReference type="SUPFAM" id="SSF47576">
    <property type="entry name" value="Calponin-homology domain, CH-domain"/>
    <property type="match status" value="1"/>
</dbReference>
<dbReference type="GO" id="GO:0007015">
    <property type="term" value="P:actin filament organization"/>
    <property type="evidence" value="ECO:0007669"/>
    <property type="project" value="TreeGrafter"/>
</dbReference>
<accession>A0A914XFV8</accession>
<dbReference type="CDD" id="cd00014">
    <property type="entry name" value="CH_SF"/>
    <property type="match status" value="1"/>
</dbReference>
<dbReference type="PANTHER" id="PTHR47385">
    <property type="entry name" value="CALPONIN"/>
    <property type="match status" value="1"/>
</dbReference>
<dbReference type="AlphaFoldDB" id="A0A914XFV8"/>